<evidence type="ECO:0000256" key="4">
    <source>
        <dbReference type="ARBA" id="ARBA00022833"/>
    </source>
</evidence>
<dbReference type="RefSeq" id="WP_011178004.1">
    <property type="nucleotide sequence ID" value="NC_005877.1"/>
</dbReference>
<evidence type="ECO:0000313" key="6">
    <source>
        <dbReference type="EMBL" id="AAT43788.1"/>
    </source>
</evidence>
<dbReference type="Proteomes" id="UP000000438">
    <property type="component" value="Chromosome"/>
</dbReference>
<dbReference type="InterPro" id="IPR001279">
    <property type="entry name" value="Metallo-B-lactamas"/>
</dbReference>
<reference evidence="6 8" key="1">
    <citation type="journal article" date="2004" name="Proc. Natl. Acad. Sci. U.S.A.">
        <title>Genome sequence of Picrophilus torridus and its implications for life around pH 0.</title>
        <authorList>
            <person name="Futterer O."/>
            <person name="Angelov A."/>
            <person name="Liesegang H."/>
            <person name="Gottschalk G."/>
            <person name="Schleper C."/>
            <person name="Schepers B."/>
            <person name="Dock C."/>
            <person name="Antranikian G."/>
            <person name="Liebl W."/>
        </authorList>
    </citation>
    <scope>NUCLEOTIDE SEQUENCE [LARGE SCALE GENOMIC DNA]</scope>
    <source>
        <strain evidence="8">ATCC 700027 / DSM 9790 / JCM 10055 / NBRC 100828</strain>
        <strain evidence="6">DSM 9790</strain>
    </source>
</reference>
<sequence>MKLSDHVYYIDRTVSHVYVVISDHIVQIDAGIKNDFVKINNFYKSMNIKPEYILLTSGTYDHAGSLKAIYDEYSPEIYINKNDMDLVTKPRERKGFVSYIESKGISIDTVKNVFSYEKFNLNDFLVIDTPGYTSGSVSIFYKPEKALFTGDAATYGFRKLKVDMMFVNDQKDAELSLKKIEMMDFNSIYPAHGRIKR</sequence>
<dbReference type="HOGENOM" id="CLU_030571_2_2_2"/>
<dbReference type="STRING" id="263820.PTO1203"/>
<keyword evidence="4" id="KW-0862">Zinc</keyword>
<dbReference type="SUPFAM" id="SSF56281">
    <property type="entry name" value="Metallo-hydrolase/oxidoreductase"/>
    <property type="match status" value="1"/>
</dbReference>
<dbReference type="EMBL" id="FWYE01000002">
    <property type="protein sequence ID" value="SMD31145.1"/>
    <property type="molecule type" value="Genomic_DNA"/>
</dbReference>
<evidence type="ECO:0000256" key="1">
    <source>
        <dbReference type="ARBA" id="ARBA00001947"/>
    </source>
</evidence>
<name>Q6KZR4_PICTO</name>
<dbReference type="GeneID" id="2844450"/>
<dbReference type="PaxDb" id="263820-PTO1203"/>
<evidence type="ECO:0000313" key="7">
    <source>
        <dbReference type="EMBL" id="SMD31145.1"/>
    </source>
</evidence>
<accession>A0A8G2FX68</accession>
<keyword evidence="2" id="KW-0479">Metal-binding</keyword>
<dbReference type="PANTHER" id="PTHR46233:SF3">
    <property type="entry name" value="HYDROXYACYLGLUTATHIONE HYDROLASE GLOC"/>
    <property type="match status" value="1"/>
</dbReference>
<proteinExistence type="predicted"/>
<evidence type="ECO:0000256" key="2">
    <source>
        <dbReference type="ARBA" id="ARBA00022723"/>
    </source>
</evidence>
<dbReference type="Pfam" id="PF00753">
    <property type="entry name" value="Lactamase_B"/>
    <property type="match status" value="1"/>
</dbReference>
<gene>
    <name evidence="6" type="ordered locus">PTO1203</name>
    <name evidence="7" type="ORF">SAMN02745355_1066</name>
</gene>
<dbReference type="AlphaFoldDB" id="Q6KZR4"/>
<dbReference type="InParanoid" id="Q6KZR4"/>
<evidence type="ECO:0000259" key="5">
    <source>
        <dbReference type="SMART" id="SM00849"/>
    </source>
</evidence>
<reference evidence="6" key="2">
    <citation type="submission" date="2004-02" db="EMBL/GenBank/DDBJ databases">
        <authorList>
            <person name="Fuetterer O."/>
            <person name="Angelov A."/>
            <person name="Liesegang H."/>
            <person name="Gottschalk G."/>
            <person name="Schleper C."/>
            <person name="Schepers B."/>
            <person name="Dock C."/>
            <person name="Antranikian G."/>
            <person name="Liebl W."/>
        </authorList>
    </citation>
    <scope>NUCLEOTIDE SEQUENCE</scope>
    <source>
        <strain evidence="6">DSM 9790</strain>
    </source>
</reference>
<dbReference type="InterPro" id="IPR051453">
    <property type="entry name" value="MBL_Glyoxalase_II"/>
</dbReference>
<dbReference type="GO" id="GO:0046872">
    <property type="term" value="F:metal ion binding"/>
    <property type="evidence" value="ECO:0007669"/>
    <property type="project" value="UniProtKB-KW"/>
</dbReference>
<dbReference type="eggNOG" id="arCOG00504">
    <property type="taxonomic scope" value="Archaea"/>
</dbReference>
<dbReference type="OrthoDB" id="197151at2157"/>
<dbReference type="PANTHER" id="PTHR46233">
    <property type="entry name" value="HYDROXYACYLGLUTATHIONE HYDROLASE GLOC"/>
    <property type="match status" value="1"/>
</dbReference>
<feature type="domain" description="Metallo-beta-lactamase" evidence="5">
    <location>
        <begin position="14"/>
        <end position="192"/>
    </location>
</feature>
<accession>Q6KZR4</accession>
<dbReference type="InterPro" id="IPR036866">
    <property type="entry name" value="RibonucZ/Hydroxyglut_hydro"/>
</dbReference>
<dbReference type="KEGG" id="pto:PTO1203"/>
<dbReference type="EC" id="3.5.2.6" evidence="6"/>
<dbReference type="Gene3D" id="3.60.15.10">
    <property type="entry name" value="Ribonuclease Z/Hydroxyacylglutathione hydrolase-like"/>
    <property type="match status" value="1"/>
</dbReference>
<keyword evidence="3 6" id="KW-0378">Hydrolase</keyword>
<dbReference type="Proteomes" id="UP000192315">
    <property type="component" value="Unassembled WGS sequence"/>
</dbReference>
<reference evidence="7 9" key="3">
    <citation type="submission" date="2017-04" db="EMBL/GenBank/DDBJ databases">
        <authorList>
            <person name="Varghese N."/>
            <person name="Submissions S."/>
        </authorList>
    </citation>
    <scope>NUCLEOTIDE SEQUENCE [LARGE SCALE GENOMIC DNA]</scope>
    <source>
        <strain evidence="7 9">DSM 9789</strain>
    </source>
</reference>
<dbReference type="SMART" id="SM00849">
    <property type="entry name" value="Lactamase_B"/>
    <property type="match status" value="1"/>
</dbReference>
<protein>
    <submittedName>
        <fullName evidence="6">Beta-lactamase, type II</fullName>
        <ecNumber evidence="6">3.5.2.6</ecNumber>
    </submittedName>
    <submittedName>
        <fullName evidence="7">Glyoxylase, beta-lactamase superfamily II</fullName>
    </submittedName>
</protein>
<keyword evidence="9" id="KW-1185">Reference proteome</keyword>
<evidence type="ECO:0000256" key="3">
    <source>
        <dbReference type="ARBA" id="ARBA00022801"/>
    </source>
</evidence>
<evidence type="ECO:0000313" key="8">
    <source>
        <dbReference type="Proteomes" id="UP000000438"/>
    </source>
</evidence>
<evidence type="ECO:0000313" key="9">
    <source>
        <dbReference type="Proteomes" id="UP000192315"/>
    </source>
</evidence>
<dbReference type="GO" id="GO:0008800">
    <property type="term" value="F:beta-lactamase activity"/>
    <property type="evidence" value="ECO:0007669"/>
    <property type="project" value="UniProtKB-EC"/>
</dbReference>
<dbReference type="EMBL" id="AE017261">
    <property type="protein sequence ID" value="AAT43788.1"/>
    <property type="molecule type" value="Genomic_DNA"/>
</dbReference>
<comment type="cofactor">
    <cofactor evidence="1">
        <name>Zn(2+)</name>
        <dbReference type="ChEBI" id="CHEBI:29105"/>
    </cofactor>
</comment>
<organism evidence="6 8">
    <name type="scientific">Picrophilus torridus (strain ATCC 700027 / DSM 9790 / JCM 10055 / NBRC 100828 / KAW 2/3)</name>
    <dbReference type="NCBI Taxonomy" id="1122961"/>
    <lineage>
        <taxon>Archaea</taxon>
        <taxon>Methanobacteriati</taxon>
        <taxon>Thermoplasmatota</taxon>
        <taxon>Thermoplasmata</taxon>
        <taxon>Thermoplasmatales</taxon>
        <taxon>Picrophilaceae</taxon>
        <taxon>Picrophilus</taxon>
    </lineage>
</organism>